<dbReference type="Gene3D" id="3.40.50.300">
    <property type="entry name" value="P-loop containing nucleotide triphosphate hydrolases"/>
    <property type="match status" value="1"/>
</dbReference>
<proteinExistence type="inferred from homology"/>
<dbReference type="Proteomes" id="UP000235392">
    <property type="component" value="Unassembled WGS sequence"/>
</dbReference>
<dbReference type="GO" id="GO:0005694">
    <property type="term" value="C:chromosome"/>
    <property type="evidence" value="ECO:0007669"/>
    <property type="project" value="TreeGrafter"/>
</dbReference>
<evidence type="ECO:0000313" key="8">
    <source>
        <dbReference type="Proteomes" id="UP000235392"/>
    </source>
</evidence>
<dbReference type="AlphaFoldDB" id="A0A2N5V1C0"/>
<organism evidence="7 8">
    <name type="scientific">Puccinia coronata f. sp. avenae</name>
    <dbReference type="NCBI Taxonomy" id="200324"/>
    <lineage>
        <taxon>Eukaryota</taxon>
        <taxon>Fungi</taxon>
        <taxon>Dikarya</taxon>
        <taxon>Basidiomycota</taxon>
        <taxon>Pucciniomycotina</taxon>
        <taxon>Pucciniomycetes</taxon>
        <taxon>Pucciniales</taxon>
        <taxon>Pucciniaceae</taxon>
        <taxon>Puccinia</taxon>
    </lineage>
</organism>
<evidence type="ECO:0000256" key="6">
    <source>
        <dbReference type="SAM" id="MobiDB-lite"/>
    </source>
</evidence>
<keyword evidence="3" id="KW-0413">Isomerase</keyword>
<evidence type="ECO:0000256" key="1">
    <source>
        <dbReference type="ARBA" id="ARBA00005446"/>
    </source>
</evidence>
<evidence type="ECO:0000313" key="7">
    <source>
        <dbReference type="EMBL" id="PLW43784.1"/>
    </source>
</evidence>
<dbReference type="SUPFAM" id="SSF52540">
    <property type="entry name" value="P-loop containing nucleoside triphosphate hydrolases"/>
    <property type="match status" value="1"/>
</dbReference>
<feature type="region of interest" description="Disordered" evidence="6">
    <location>
        <begin position="378"/>
        <end position="407"/>
    </location>
</feature>
<dbReference type="InterPro" id="IPR027417">
    <property type="entry name" value="P-loop_NTPase"/>
</dbReference>
<dbReference type="PANTHER" id="PTHR13710:SF105">
    <property type="entry name" value="ATP-DEPENDENT DNA HELICASE Q1"/>
    <property type="match status" value="1"/>
</dbReference>
<accession>A0A2N5V1C0</accession>
<evidence type="ECO:0000256" key="2">
    <source>
        <dbReference type="ARBA" id="ARBA00023125"/>
    </source>
</evidence>
<evidence type="ECO:0000256" key="3">
    <source>
        <dbReference type="ARBA" id="ARBA00023235"/>
    </source>
</evidence>
<comment type="caution">
    <text evidence="7">The sequence shown here is derived from an EMBL/GenBank/DDBJ whole genome shotgun (WGS) entry which is preliminary data.</text>
</comment>
<protein>
    <recommendedName>
        <fullName evidence="5">DNA 3'-5' helicase</fullName>
        <ecNumber evidence="5">5.6.2.4</ecNumber>
    </recommendedName>
</protein>
<name>A0A2N5V1C0_9BASI</name>
<feature type="region of interest" description="Disordered" evidence="6">
    <location>
        <begin position="224"/>
        <end position="246"/>
    </location>
</feature>
<dbReference type="GO" id="GO:0005737">
    <property type="term" value="C:cytoplasm"/>
    <property type="evidence" value="ECO:0007669"/>
    <property type="project" value="TreeGrafter"/>
</dbReference>
<reference evidence="7 8" key="1">
    <citation type="submission" date="2017-11" db="EMBL/GenBank/DDBJ databases">
        <title>De novo assembly and phasing of dikaryotic genomes from two isolates of Puccinia coronata f. sp. avenae, the causal agent of oat crown rust.</title>
        <authorList>
            <person name="Miller M.E."/>
            <person name="Zhang Y."/>
            <person name="Omidvar V."/>
            <person name="Sperschneider J."/>
            <person name="Schwessinger B."/>
            <person name="Raley C."/>
            <person name="Palmer J.M."/>
            <person name="Garnica D."/>
            <person name="Upadhyaya N."/>
            <person name="Rathjen J."/>
            <person name="Taylor J.M."/>
            <person name="Park R.F."/>
            <person name="Dodds P.N."/>
            <person name="Hirsch C.D."/>
            <person name="Kianian S.F."/>
            <person name="Figueroa M."/>
        </authorList>
    </citation>
    <scope>NUCLEOTIDE SEQUENCE [LARGE SCALE GENOMIC DNA]</scope>
    <source>
        <strain evidence="7">12SD80</strain>
    </source>
</reference>
<sequence>MVPTLIYSGSRNRTLSVLHAIDLAREVPGQSLKPKSSCAKRYHSCTADGDKQDCISDFAAGNFPLISCTMALGLGQNWKRVRMIMNTGRGDPTAIFQMVGRCGQDGRPGLAILLVEKKRRGGKNQISDFVQGCEQSNDDRMDALAITPVCLRIAFSIDNLHGYIHLSFDDPLYIQEASREKELNFPACCCSNCKESAVDCLLSNLQFASNSTFDDIVSDNFVTDLNPSDKRPTKRQNPRRQPVPDHLREMVADFKSNLLSDFNAFHANQVGEGATVQGPDVFGEEDADVIIGHLKHIHSTKDLRKFIGGECIAGQLAWLFDRIVLFKKNLESGSQFNMQKQKRAAPDDANDIAITTTRSKRQKTTLPARLPSTLTKAKENNKTKKQLSAEKQALSAQQKKENHDRLNAIKEKRRIQVAEIIKEVHDNIAKSRTSN</sequence>
<dbReference type="EMBL" id="PGCI01000064">
    <property type="protein sequence ID" value="PLW43784.1"/>
    <property type="molecule type" value="Genomic_DNA"/>
</dbReference>
<dbReference type="GO" id="GO:0000724">
    <property type="term" value="P:double-strand break repair via homologous recombination"/>
    <property type="evidence" value="ECO:0007669"/>
    <property type="project" value="TreeGrafter"/>
</dbReference>
<evidence type="ECO:0000256" key="4">
    <source>
        <dbReference type="ARBA" id="ARBA00034617"/>
    </source>
</evidence>
<dbReference type="GO" id="GO:0009378">
    <property type="term" value="F:four-way junction helicase activity"/>
    <property type="evidence" value="ECO:0007669"/>
    <property type="project" value="TreeGrafter"/>
</dbReference>
<evidence type="ECO:0000256" key="5">
    <source>
        <dbReference type="ARBA" id="ARBA00034808"/>
    </source>
</evidence>
<feature type="compositionally biased region" description="Basic and acidic residues" evidence="6">
    <location>
        <begin position="398"/>
        <end position="407"/>
    </location>
</feature>
<gene>
    <name evidence="7" type="ORF">PCASD_09397</name>
</gene>
<dbReference type="EC" id="5.6.2.4" evidence="5"/>
<dbReference type="GO" id="GO:0043138">
    <property type="term" value="F:3'-5' DNA helicase activity"/>
    <property type="evidence" value="ECO:0007669"/>
    <property type="project" value="UniProtKB-EC"/>
</dbReference>
<comment type="similarity">
    <text evidence="1">Belongs to the helicase family. RecQ subfamily.</text>
</comment>
<keyword evidence="2" id="KW-0238">DNA-binding</keyword>
<dbReference type="GO" id="GO:0003677">
    <property type="term" value="F:DNA binding"/>
    <property type="evidence" value="ECO:0007669"/>
    <property type="project" value="UniProtKB-KW"/>
</dbReference>
<comment type="catalytic activity">
    <reaction evidence="4">
        <text>Couples ATP hydrolysis with the unwinding of duplex DNA by translocating in the 3'-5' direction.</text>
        <dbReference type="EC" id="5.6.2.4"/>
    </reaction>
</comment>
<dbReference type="PANTHER" id="PTHR13710">
    <property type="entry name" value="DNA HELICASE RECQ FAMILY MEMBER"/>
    <property type="match status" value="1"/>
</dbReference>